<dbReference type="PANTHER" id="PTHR43542:SF1">
    <property type="entry name" value="METHYLTRANSFERASE"/>
    <property type="match status" value="1"/>
</dbReference>
<evidence type="ECO:0000256" key="9">
    <source>
        <dbReference type="ARBA" id="ARBA00048326"/>
    </source>
</evidence>
<proteinExistence type="inferred from homology"/>
<dbReference type="NCBIfam" id="TIGR00095">
    <property type="entry name" value="16S rRNA (guanine(966)-N(2))-methyltransferase RsmD"/>
    <property type="match status" value="1"/>
</dbReference>
<reference evidence="10" key="1">
    <citation type="submission" date="2022-05" db="EMBL/GenBank/DDBJ databases">
        <authorList>
            <person name="Sun H.-N."/>
        </authorList>
    </citation>
    <scope>NUCLEOTIDE SEQUENCE</scope>
    <source>
        <strain evidence="10">HB14</strain>
    </source>
</reference>
<sequence>MAGVLTLIADQQRRYPTTSEYGGEKLVGNLHARRQKTQTQTLRIIGGRYRGRKLNFAAVDGLRPTGDRIRETLFNWLAPELPGARCLDLFAGSGALGLEALSRGAGEVLMCERDKQAAACIADSLKVLGDSQGQLRPGDSLSFLQQSPEPFDIVFLDPPFSADLWQAVIDALGPWLAADALVYIESQTDTAYCVPASWQLHRDKRAGKVRYCLYRVASAERIL</sequence>
<evidence type="ECO:0000256" key="3">
    <source>
        <dbReference type="ARBA" id="ARBA00012141"/>
    </source>
</evidence>
<dbReference type="Gene3D" id="3.40.50.150">
    <property type="entry name" value="Vaccinia Virus protein VP39"/>
    <property type="match status" value="1"/>
</dbReference>
<comment type="function">
    <text evidence="1">Specifically methylates the guanine in position 966 of 16S rRNA in the assembled 30S particle.</text>
</comment>
<gene>
    <name evidence="10" type="primary">rsmD</name>
    <name evidence="10" type="ORF">M6D89_09625</name>
</gene>
<comment type="catalytic activity">
    <reaction evidence="9">
        <text>guanosine(966) in 16S rRNA + S-adenosyl-L-methionine = N(2)-methylguanosine(966) in 16S rRNA + S-adenosyl-L-homocysteine + H(+)</text>
        <dbReference type="Rhea" id="RHEA:23548"/>
        <dbReference type="Rhea" id="RHEA-COMP:10211"/>
        <dbReference type="Rhea" id="RHEA-COMP:10212"/>
        <dbReference type="ChEBI" id="CHEBI:15378"/>
        <dbReference type="ChEBI" id="CHEBI:57856"/>
        <dbReference type="ChEBI" id="CHEBI:59789"/>
        <dbReference type="ChEBI" id="CHEBI:74269"/>
        <dbReference type="ChEBI" id="CHEBI:74481"/>
        <dbReference type="EC" id="2.1.1.171"/>
    </reaction>
</comment>
<dbReference type="GO" id="GO:0003676">
    <property type="term" value="F:nucleic acid binding"/>
    <property type="evidence" value="ECO:0007669"/>
    <property type="project" value="InterPro"/>
</dbReference>
<dbReference type="EMBL" id="JAMFTH010000002">
    <property type="protein sequence ID" value="MCP8899557.1"/>
    <property type="molecule type" value="Genomic_DNA"/>
</dbReference>
<dbReference type="RefSeq" id="WP_253967853.1">
    <property type="nucleotide sequence ID" value="NZ_JAMFTH010000002.1"/>
</dbReference>
<dbReference type="PANTHER" id="PTHR43542">
    <property type="entry name" value="METHYLTRANSFERASE"/>
    <property type="match status" value="1"/>
</dbReference>
<evidence type="ECO:0000256" key="1">
    <source>
        <dbReference type="ARBA" id="ARBA00002649"/>
    </source>
</evidence>
<evidence type="ECO:0000256" key="4">
    <source>
        <dbReference type="ARBA" id="ARBA00013682"/>
    </source>
</evidence>
<evidence type="ECO:0000256" key="7">
    <source>
        <dbReference type="ARBA" id="ARBA00031268"/>
    </source>
</evidence>
<evidence type="ECO:0000256" key="6">
    <source>
        <dbReference type="ARBA" id="ARBA00022679"/>
    </source>
</evidence>
<keyword evidence="11" id="KW-1185">Reference proteome</keyword>
<evidence type="ECO:0000256" key="8">
    <source>
        <dbReference type="ARBA" id="ARBA00033371"/>
    </source>
</evidence>
<dbReference type="Proteomes" id="UP001139319">
    <property type="component" value="Unassembled WGS sequence"/>
</dbReference>
<dbReference type="PROSITE" id="PS00092">
    <property type="entry name" value="N6_MTASE"/>
    <property type="match status" value="1"/>
</dbReference>
<dbReference type="Pfam" id="PF03602">
    <property type="entry name" value="Cons_hypoth95"/>
    <property type="match status" value="1"/>
</dbReference>
<dbReference type="AlphaFoldDB" id="A0A9X2I500"/>
<dbReference type="EC" id="2.1.1.171" evidence="3"/>
<evidence type="ECO:0000256" key="2">
    <source>
        <dbReference type="ARBA" id="ARBA00005269"/>
    </source>
</evidence>
<evidence type="ECO:0000313" key="10">
    <source>
        <dbReference type="EMBL" id="MCP8899557.1"/>
    </source>
</evidence>
<dbReference type="GO" id="GO:0052913">
    <property type="term" value="F:16S rRNA (guanine(966)-N(2))-methyltransferase activity"/>
    <property type="evidence" value="ECO:0007669"/>
    <property type="project" value="UniProtKB-EC"/>
</dbReference>
<evidence type="ECO:0000256" key="5">
    <source>
        <dbReference type="ARBA" id="ARBA00022603"/>
    </source>
</evidence>
<dbReference type="InterPro" id="IPR002052">
    <property type="entry name" value="DNA_methylase_N6_adenine_CS"/>
</dbReference>
<reference evidence="10" key="2">
    <citation type="submission" date="2023-01" db="EMBL/GenBank/DDBJ databases">
        <title>Gilvimarinus xylanilyticus HB14 isolated from Caulerpa lentillifera aquaculture base in Hainan, China.</title>
        <authorList>
            <person name="Zhang Y.-J."/>
        </authorList>
    </citation>
    <scope>NUCLEOTIDE SEQUENCE</scope>
    <source>
        <strain evidence="10">HB14</strain>
    </source>
</reference>
<organism evidence="10 11">
    <name type="scientific">Gilvimarinus xylanilyticus</name>
    <dbReference type="NCBI Taxonomy" id="2944139"/>
    <lineage>
        <taxon>Bacteria</taxon>
        <taxon>Pseudomonadati</taxon>
        <taxon>Pseudomonadota</taxon>
        <taxon>Gammaproteobacteria</taxon>
        <taxon>Cellvibrionales</taxon>
        <taxon>Cellvibrionaceae</taxon>
        <taxon>Gilvimarinus</taxon>
    </lineage>
</organism>
<dbReference type="InterPro" id="IPR029063">
    <property type="entry name" value="SAM-dependent_MTases_sf"/>
</dbReference>
<dbReference type="SUPFAM" id="SSF53335">
    <property type="entry name" value="S-adenosyl-L-methionine-dependent methyltransferases"/>
    <property type="match status" value="1"/>
</dbReference>
<accession>A0A9X2I500</accession>
<protein>
    <recommendedName>
        <fullName evidence="4">Ribosomal RNA small subunit methyltransferase D</fullName>
        <ecNumber evidence="3">2.1.1.171</ecNumber>
    </recommendedName>
    <alternativeName>
        <fullName evidence="7">16S rRNA m2G966 methyltransferase</fullName>
    </alternativeName>
    <alternativeName>
        <fullName evidence="8">rRNA (guanine-N(2)-)-methyltransferase</fullName>
    </alternativeName>
</protein>
<keyword evidence="5 10" id="KW-0489">Methyltransferase</keyword>
<name>A0A9X2I500_9GAMM</name>
<dbReference type="InterPro" id="IPR004398">
    <property type="entry name" value="RNA_MeTrfase_RsmD"/>
</dbReference>
<comment type="caution">
    <text evidence="10">The sequence shown here is derived from an EMBL/GenBank/DDBJ whole genome shotgun (WGS) entry which is preliminary data.</text>
</comment>
<comment type="similarity">
    <text evidence="2">Belongs to the methyltransferase superfamily. RsmD family.</text>
</comment>
<keyword evidence="6 10" id="KW-0808">Transferase</keyword>
<dbReference type="CDD" id="cd02440">
    <property type="entry name" value="AdoMet_MTases"/>
    <property type="match status" value="1"/>
</dbReference>
<evidence type="ECO:0000313" key="11">
    <source>
        <dbReference type="Proteomes" id="UP001139319"/>
    </source>
</evidence>